<protein>
    <submittedName>
        <fullName evidence="2">DUF47 family protein</fullName>
    </submittedName>
</protein>
<reference evidence="2" key="1">
    <citation type="journal article" date="2020" name="bioRxiv">
        <title>A rank-normalized archaeal taxonomy based on genome phylogeny resolves widespread incomplete and uneven classifications.</title>
        <authorList>
            <person name="Rinke C."/>
            <person name="Chuvochina M."/>
            <person name="Mussig A.J."/>
            <person name="Chaumeil P.-A."/>
            <person name="Waite D.W."/>
            <person name="Whitman W.B."/>
            <person name="Parks D.H."/>
            <person name="Hugenholtz P."/>
        </authorList>
    </citation>
    <scope>NUCLEOTIDE SEQUENCE</scope>
    <source>
        <strain evidence="2">UBA12518</strain>
    </source>
</reference>
<evidence type="ECO:0000313" key="2">
    <source>
        <dbReference type="EMBL" id="HIH69449.1"/>
    </source>
</evidence>
<dbReference type="EMBL" id="DUIH01000009">
    <property type="protein sequence ID" value="HIH69449.1"/>
    <property type="molecule type" value="Genomic_DNA"/>
</dbReference>
<evidence type="ECO:0000256" key="1">
    <source>
        <dbReference type="ARBA" id="ARBA00008591"/>
    </source>
</evidence>
<dbReference type="PANTHER" id="PTHR37298:SF1">
    <property type="entry name" value="UPF0111 PROTEIN YKAA"/>
    <property type="match status" value="1"/>
</dbReference>
<comment type="caution">
    <text evidence="2">The sequence shown here is derived from an EMBL/GenBank/DDBJ whole genome shotgun (WGS) entry which is preliminary data.</text>
</comment>
<dbReference type="InterPro" id="IPR038078">
    <property type="entry name" value="PhoU-like_sf"/>
</dbReference>
<dbReference type="Gene3D" id="1.20.58.220">
    <property type="entry name" value="Phosphate transport system protein phou homolog 2, domain 2"/>
    <property type="match status" value="1"/>
</dbReference>
<dbReference type="Pfam" id="PF01865">
    <property type="entry name" value="PhoU_div"/>
    <property type="match status" value="1"/>
</dbReference>
<sequence length="220" mass="25335">MCIGHDGSVGAMGFREWIIPKNYVFFDLLEKEVSNLVSGAEALLELLTNYENIEEKKSKIKHIEHDGDHITHQIFEELNVAFITPLDHEDIAHLSSKLDDILDHIDEVARMLVIYDIKEPRENMLELARIILNSTKELERGIRGLRHMKNPREVEACCVETNRLEDYADELFELCMLDVFNTQDVIELIKLKDIYERLEQATDACEDAANTISDIVSKHA</sequence>
<proteinExistence type="inferred from homology"/>
<name>A0A832RXC7_9EURY</name>
<gene>
    <name evidence="2" type="ORF">HA299_02330</name>
</gene>
<dbReference type="AlphaFoldDB" id="A0A832RXC7"/>
<accession>A0A832RXC7</accession>
<dbReference type="InterPro" id="IPR052912">
    <property type="entry name" value="UPF0111_domain"/>
</dbReference>
<organism evidence="2 3">
    <name type="scientific">Methermicoccus shengliensis</name>
    <dbReference type="NCBI Taxonomy" id="660064"/>
    <lineage>
        <taxon>Archaea</taxon>
        <taxon>Methanobacteriati</taxon>
        <taxon>Methanobacteriota</taxon>
        <taxon>Stenosarchaea group</taxon>
        <taxon>Methanomicrobia</taxon>
        <taxon>Methanosarcinales</taxon>
        <taxon>Methermicoccaceae</taxon>
        <taxon>Methermicoccus</taxon>
    </lineage>
</organism>
<dbReference type="InterPro" id="IPR018445">
    <property type="entry name" value="Put_Phosphate_transp_reg"/>
</dbReference>
<evidence type="ECO:0000313" key="3">
    <source>
        <dbReference type="Proteomes" id="UP000600363"/>
    </source>
</evidence>
<dbReference type="RefSeq" id="WP_157203046.1">
    <property type="nucleotide sequence ID" value="NZ_DUIH01000009.1"/>
</dbReference>
<comment type="similarity">
    <text evidence="1">Belongs to the UPF0111 family.</text>
</comment>
<dbReference type="Proteomes" id="UP000600363">
    <property type="component" value="Unassembled WGS sequence"/>
</dbReference>
<dbReference type="PANTHER" id="PTHR37298">
    <property type="entry name" value="UPF0111 PROTEIN YKAA"/>
    <property type="match status" value="1"/>
</dbReference>